<protein>
    <submittedName>
        <fullName evidence="1">Uncharacterized protein</fullName>
    </submittedName>
</protein>
<dbReference type="Proteomes" id="UP001432011">
    <property type="component" value="Chromosome"/>
</dbReference>
<sequence length="112" mass="12515">MKHHIDPPERREHHDWDASTQFVVDNFIQIDVAIGLAGTRGNSAETALDFQFSHVTTSIRGGIRGGGPFKADHIERLRISTYGEAERAALSEAFRRAADAIDHLSASLRHRR</sequence>
<dbReference type="EMBL" id="CP108085">
    <property type="protein sequence ID" value="WUP72532.1"/>
    <property type="molecule type" value="Genomic_DNA"/>
</dbReference>
<keyword evidence="2" id="KW-1185">Reference proteome</keyword>
<organism evidence="1 2">
    <name type="scientific">Microbispora hainanensis</name>
    <dbReference type="NCBI Taxonomy" id="568844"/>
    <lineage>
        <taxon>Bacteria</taxon>
        <taxon>Bacillati</taxon>
        <taxon>Actinomycetota</taxon>
        <taxon>Actinomycetes</taxon>
        <taxon>Streptosporangiales</taxon>
        <taxon>Streptosporangiaceae</taxon>
        <taxon>Microbispora</taxon>
    </lineage>
</organism>
<evidence type="ECO:0000313" key="1">
    <source>
        <dbReference type="EMBL" id="WUP72532.1"/>
    </source>
</evidence>
<name>A0ABZ1SJ98_9ACTN</name>
<dbReference type="RefSeq" id="WP_328708484.1">
    <property type="nucleotide sequence ID" value="NZ_CP108085.1"/>
</dbReference>
<reference evidence="1" key="1">
    <citation type="submission" date="2022-10" db="EMBL/GenBank/DDBJ databases">
        <title>The complete genomes of actinobacterial strains from the NBC collection.</title>
        <authorList>
            <person name="Joergensen T.S."/>
            <person name="Alvarez Arevalo M."/>
            <person name="Sterndorff E.B."/>
            <person name="Faurdal D."/>
            <person name="Vuksanovic O."/>
            <person name="Mourched A.-S."/>
            <person name="Charusanti P."/>
            <person name="Shaw S."/>
            <person name="Blin K."/>
            <person name="Weber T."/>
        </authorList>
    </citation>
    <scope>NUCLEOTIDE SEQUENCE</scope>
    <source>
        <strain evidence="1">NBC_00254</strain>
    </source>
</reference>
<evidence type="ECO:0000313" key="2">
    <source>
        <dbReference type="Proteomes" id="UP001432011"/>
    </source>
</evidence>
<gene>
    <name evidence="1" type="ORF">OG913_24265</name>
</gene>
<proteinExistence type="predicted"/>
<accession>A0ABZ1SJ98</accession>